<organism evidence="5 6">
    <name type="scientific">Microlunatus capsulatus</name>
    <dbReference type="NCBI Taxonomy" id="99117"/>
    <lineage>
        <taxon>Bacteria</taxon>
        <taxon>Bacillati</taxon>
        <taxon>Actinomycetota</taxon>
        <taxon>Actinomycetes</taxon>
        <taxon>Propionibacteriales</taxon>
        <taxon>Propionibacteriaceae</taxon>
        <taxon>Microlunatus</taxon>
    </lineage>
</organism>
<dbReference type="SUPFAM" id="SSF46785">
    <property type="entry name" value="Winged helix' DNA-binding domain"/>
    <property type="match status" value="1"/>
</dbReference>
<evidence type="ECO:0000256" key="4">
    <source>
        <dbReference type="ARBA" id="ARBA00023163"/>
    </source>
</evidence>
<dbReference type="PIRSF" id="PIRSF019455">
    <property type="entry name" value="CopR_AtkY"/>
    <property type="match status" value="1"/>
</dbReference>
<dbReference type="InterPro" id="IPR005650">
    <property type="entry name" value="BlaI_family"/>
</dbReference>
<protein>
    <submittedName>
        <fullName evidence="5">Transcriptional regulator</fullName>
    </submittedName>
</protein>
<sequence length="121" mass="13513">MNTLGELERSVMEELWAARVPQSVREVHASLSTRRDLAYTTVMTVLDRLSKKGLVHRERDGRAYLYAPEQTRDELVADVMHTALEGEAGDRTAALVAFVSRVSPEEATAMREALARLESQA</sequence>
<evidence type="ECO:0000313" key="5">
    <source>
        <dbReference type="EMBL" id="MBP2417222.1"/>
    </source>
</evidence>
<comment type="caution">
    <text evidence="5">The sequence shown here is derived from an EMBL/GenBank/DDBJ whole genome shotgun (WGS) entry which is preliminary data.</text>
</comment>
<dbReference type="InterPro" id="IPR036390">
    <property type="entry name" value="WH_DNA-bd_sf"/>
</dbReference>
<dbReference type="Gene3D" id="1.10.10.10">
    <property type="entry name" value="Winged helix-like DNA-binding domain superfamily/Winged helix DNA-binding domain"/>
    <property type="match status" value="1"/>
</dbReference>
<comment type="similarity">
    <text evidence="1">Belongs to the BlaI transcriptional regulatory family.</text>
</comment>
<evidence type="ECO:0000256" key="3">
    <source>
        <dbReference type="ARBA" id="ARBA00023125"/>
    </source>
</evidence>
<dbReference type="Gene3D" id="6.10.140.850">
    <property type="match status" value="1"/>
</dbReference>
<dbReference type="RefSeq" id="WP_210055520.1">
    <property type="nucleotide sequence ID" value="NZ_BAAAMH010000009.1"/>
</dbReference>
<dbReference type="InterPro" id="IPR036388">
    <property type="entry name" value="WH-like_DNA-bd_sf"/>
</dbReference>
<evidence type="ECO:0000256" key="2">
    <source>
        <dbReference type="ARBA" id="ARBA00023015"/>
    </source>
</evidence>
<proteinExistence type="inferred from homology"/>
<dbReference type="EMBL" id="JAGIOB010000001">
    <property type="protein sequence ID" value="MBP2417222.1"/>
    <property type="molecule type" value="Genomic_DNA"/>
</dbReference>
<keyword evidence="2" id="KW-0805">Transcription regulation</keyword>
<evidence type="ECO:0000313" key="6">
    <source>
        <dbReference type="Proteomes" id="UP000758168"/>
    </source>
</evidence>
<dbReference type="Proteomes" id="UP000758168">
    <property type="component" value="Unassembled WGS sequence"/>
</dbReference>
<keyword evidence="6" id="KW-1185">Reference proteome</keyword>
<gene>
    <name evidence="5" type="ORF">JOF54_002144</name>
</gene>
<name>A0ABS4Z930_9ACTN</name>
<evidence type="ECO:0000256" key="1">
    <source>
        <dbReference type="ARBA" id="ARBA00011046"/>
    </source>
</evidence>
<dbReference type="Pfam" id="PF03965">
    <property type="entry name" value="Penicillinase_R"/>
    <property type="match status" value="1"/>
</dbReference>
<keyword evidence="4" id="KW-0804">Transcription</keyword>
<keyword evidence="3" id="KW-0238">DNA-binding</keyword>
<accession>A0ABS4Z930</accession>
<reference evidence="5 6" key="1">
    <citation type="submission" date="2021-03" db="EMBL/GenBank/DDBJ databases">
        <title>Sequencing the genomes of 1000 actinobacteria strains.</title>
        <authorList>
            <person name="Klenk H.-P."/>
        </authorList>
    </citation>
    <scope>NUCLEOTIDE SEQUENCE [LARGE SCALE GENOMIC DNA]</scope>
    <source>
        <strain evidence="5 6">DSM 12936</strain>
    </source>
</reference>